<dbReference type="Proteomes" id="UP001054889">
    <property type="component" value="Unassembled WGS sequence"/>
</dbReference>
<evidence type="ECO:0000256" key="3">
    <source>
        <dbReference type="ARBA" id="ARBA00008655"/>
    </source>
</evidence>
<evidence type="ECO:0000256" key="2">
    <source>
        <dbReference type="ARBA" id="ARBA00005189"/>
    </source>
</evidence>
<evidence type="ECO:0000256" key="12">
    <source>
        <dbReference type="ARBA" id="ARBA00023315"/>
    </source>
</evidence>
<feature type="domain" description="Phospholipid/glycerol acyltransferase" evidence="13">
    <location>
        <begin position="93"/>
        <end position="204"/>
    </location>
</feature>
<keyword evidence="9" id="KW-0472">Membrane</keyword>
<dbReference type="PANTHER" id="PTHR23063">
    <property type="entry name" value="PHOSPHOLIPID ACYLTRANSFERASE"/>
    <property type="match status" value="1"/>
</dbReference>
<keyword evidence="12" id="KW-0012">Acyltransferase</keyword>
<dbReference type="GO" id="GO:0008654">
    <property type="term" value="P:phospholipid biosynthetic process"/>
    <property type="evidence" value="ECO:0007669"/>
    <property type="project" value="UniProtKB-KW"/>
</dbReference>
<dbReference type="GO" id="GO:0016020">
    <property type="term" value="C:membrane"/>
    <property type="evidence" value="ECO:0007669"/>
    <property type="project" value="UniProtKB-SubCell"/>
</dbReference>
<dbReference type="GO" id="GO:0004366">
    <property type="term" value="F:glycerol-3-phosphate O-acyltransferase activity"/>
    <property type="evidence" value="ECO:0007669"/>
    <property type="project" value="TreeGrafter"/>
</dbReference>
<dbReference type="SUPFAM" id="SSF69593">
    <property type="entry name" value="Glycerol-3-phosphate (1)-acyltransferase"/>
    <property type="match status" value="1"/>
</dbReference>
<evidence type="ECO:0000259" key="13">
    <source>
        <dbReference type="SMART" id="SM00563"/>
    </source>
</evidence>
<dbReference type="GO" id="GO:0019432">
    <property type="term" value="P:triglyceride biosynthetic process"/>
    <property type="evidence" value="ECO:0007669"/>
    <property type="project" value="TreeGrafter"/>
</dbReference>
<name>A0AAV5FD12_ELECO</name>
<proteinExistence type="inferred from homology"/>
<keyword evidence="5" id="KW-0808">Transferase</keyword>
<evidence type="ECO:0000256" key="6">
    <source>
        <dbReference type="ARBA" id="ARBA00022692"/>
    </source>
</evidence>
<evidence type="ECO:0000256" key="8">
    <source>
        <dbReference type="ARBA" id="ARBA00023098"/>
    </source>
</evidence>
<reference evidence="14" key="2">
    <citation type="submission" date="2021-12" db="EMBL/GenBank/DDBJ databases">
        <title>Resequencing data analysis of finger millet.</title>
        <authorList>
            <person name="Hatakeyama M."/>
            <person name="Aluri S."/>
            <person name="Balachadran M.T."/>
            <person name="Sivarajan S.R."/>
            <person name="Poveda L."/>
            <person name="Shimizu-Inatsugi R."/>
            <person name="Schlapbach R."/>
            <person name="Sreeman S.M."/>
            <person name="Shimizu K.K."/>
        </authorList>
    </citation>
    <scope>NUCLEOTIDE SEQUENCE</scope>
</reference>
<protein>
    <recommendedName>
        <fullName evidence="13">Phospholipid/glycerol acyltransferase domain-containing protein</fullName>
    </recommendedName>
</protein>
<evidence type="ECO:0000256" key="4">
    <source>
        <dbReference type="ARBA" id="ARBA00022516"/>
    </source>
</evidence>
<keyword evidence="4" id="KW-0444">Lipid biosynthesis</keyword>
<keyword evidence="11" id="KW-1208">Phospholipid metabolism</keyword>
<keyword evidence="15" id="KW-1185">Reference proteome</keyword>
<keyword evidence="7" id="KW-1133">Transmembrane helix</keyword>
<dbReference type="EMBL" id="BQKI01000084">
    <property type="protein sequence ID" value="GJN32543.1"/>
    <property type="molecule type" value="Genomic_DNA"/>
</dbReference>
<evidence type="ECO:0000313" key="14">
    <source>
        <dbReference type="EMBL" id="GJN32543.1"/>
    </source>
</evidence>
<organism evidence="14 15">
    <name type="scientific">Eleusine coracana subsp. coracana</name>
    <dbReference type="NCBI Taxonomy" id="191504"/>
    <lineage>
        <taxon>Eukaryota</taxon>
        <taxon>Viridiplantae</taxon>
        <taxon>Streptophyta</taxon>
        <taxon>Embryophyta</taxon>
        <taxon>Tracheophyta</taxon>
        <taxon>Spermatophyta</taxon>
        <taxon>Magnoliopsida</taxon>
        <taxon>Liliopsida</taxon>
        <taxon>Poales</taxon>
        <taxon>Poaceae</taxon>
        <taxon>PACMAD clade</taxon>
        <taxon>Chloridoideae</taxon>
        <taxon>Cynodonteae</taxon>
        <taxon>Eleusininae</taxon>
        <taxon>Eleusine</taxon>
    </lineage>
</organism>
<evidence type="ECO:0000256" key="7">
    <source>
        <dbReference type="ARBA" id="ARBA00022989"/>
    </source>
</evidence>
<comment type="pathway">
    <text evidence="2">Lipid metabolism.</text>
</comment>
<sequence>MASSSVAADMELDRPNLEDYLPSDSLPQEAPRNLHLRDLLDISPVLTEAAGAIVDVSGSLDLKSSVACFSGLFGAVQVDGRIISEVFCGKLNLVFVANHTSMIDFIILEQMTAFAVIMQKHPGWVGFIQKTILESVGCIWFNRNDLRDREVTARKLRDHVQQPDNNPLLIFPEGTCVNNQYTVMFKKGAFELGCAVCPIAIKYNKIFVDAFWNSKKQSFTMHLVRLMTSWAVVCDVWYLEPQYLREGETAIEFAERVRDMIAARAGLKKVPWDGYLKHNRPSPKHTEEKCALYLPLPSSKK</sequence>
<evidence type="ECO:0000256" key="9">
    <source>
        <dbReference type="ARBA" id="ARBA00023136"/>
    </source>
</evidence>
<evidence type="ECO:0000256" key="5">
    <source>
        <dbReference type="ARBA" id="ARBA00022679"/>
    </source>
</evidence>
<dbReference type="InterPro" id="IPR045252">
    <property type="entry name" value="LPCAT1-like"/>
</dbReference>
<evidence type="ECO:0000313" key="15">
    <source>
        <dbReference type="Proteomes" id="UP001054889"/>
    </source>
</evidence>
<comment type="caution">
    <text evidence="14">The sequence shown here is derived from an EMBL/GenBank/DDBJ whole genome shotgun (WGS) entry which is preliminary data.</text>
</comment>
<dbReference type="AlphaFoldDB" id="A0AAV5FD12"/>
<keyword evidence="10" id="KW-0594">Phospholipid biosynthesis</keyword>
<keyword evidence="6" id="KW-0812">Transmembrane</keyword>
<dbReference type="SMART" id="SM00563">
    <property type="entry name" value="PlsC"/>
    <property type="match status" value="1"/>
</dbReference>
<dbReference type="InterPro" id="IPR002123">
    <property type="entry name" value="Plipid/glycerol_acylTrfase"/>
</dbReference>
<dbReference type="Pfam" id="PF01553">
    <property type="entry name" value="Acyltransferase"/>
    <property type="match status" value="1"/>
</dbReference>
<accession>A0AAV5FD12</accession>
<dbReference type="CDD" id="cd07991">
    <property type="entry name" value="LPLAT_LPCAT1-like"/>
    <property type="match status" value="1"/>
</dbReference>
<evidence type="ECO:0000256" key="10">
    <source>
        <dbReference type="ARBA" id="ARBA00023209"/>
    </source>
</evidence>
<comment type="similarity">
    <text evidence="3">Belongs to the 1-acyl-sn-glycerol-3-phosphate acyltransferase family.</text>
</comment>
<dbReference type="GO" id="GO:0005783">
    <property type="term" value="C:endoplasmic reticulum"/>
    <property type="evidence" value="ECO:0007669"/>
    <property type="project" value="TreeGrafter"/>
</dbReference>
<gene>
    <name evidence="14" type="primary">gb21057</name>
    <name evidence="14" type="ORF">PR202_gb21057</name>
</gene>
<keyword evidence="8" id="KW-0443">Lipid metabolism</keyword>
<evidence type="ECO:0000256" key="11">
    <source>
        <dbReference type="ARBA" id="ARBA00023264"/>
    </source>
</evidence>
<evidence type="ECO:0000256" key="1">
    <source>
        <dbReference type="ARBA" id="ARBA00004370"/>
    </source>
</evidence>
<dbReference type="PANTHER" id="PTHR23063:SF2">
    <property type="entry name" value="GLYCEROL-3-PHOSPHATE ACYLTRANSFERASE 4, ISOFORM D-RELATED"/>
    <property type="match status" value="1"/>
</dbReference>
<reference evidence="14" key="1">
    <citation type="journal article" date="2018" name="DNA Res.">
        <title>Multiple hybrid de novo genome assembly of finger millet, an orphan allotetraploid crop.</title>
        <authorList>
            <person name="Hatakeyama M."/>
            <person name="Aluri S."/>
            <person name="Balachadran M.T."/>
            <person name="Sivarajan S.R."/>
            <person name="Patrignani A."/>
            <person name="Gruter S."/>
            <person name="Poveda L."/>
            <person name="Shimizu-Inatsugi R."/>
            <person name="Baeten J."/>
            <person name="Francoijs K.J."/>
            <person name="Nataraja K.N."/>
            <person name="Reddy Y.A.N."/>
            <person name="Phadnis S."/>
            <person name="Ravikumar R.L."/>
            <person name="Schlapbach R."/>
            <person name="Sreeman S.M."/>
            <person name="Shimizu K.K."/>
        </authorList>
    </citation>
    <scope>NUCLEOTIDE SEQUENCE</scope>
</reference>
<comment type="subcellular location">
    <subcellularLocation>
        <location evidence="1">Membrane</location>
    </subcellularLocation>
</comment>